<evidence type="ECO:0000313" key="2">
    <source>
        <dbReference type="EMBL" id="TYJ53380.1"/>
    </source>
</evidence>
<keyword evidence="3" id="KW-1185">Reference proteome</keyword>
<proteinExistence type="predicted"/>
<feature type="region of interest" description="Disordered" evidence="1">
    <location>
        <begin position="1"/>
        <end position="31"/>
    </location>
</feature>
<name>A0A5D3ATI1_9TREE</name>
<dbReference type="EMBL" id="NIDF01000091">
    <property type="protein sequence ID" value="TYJ53380.1"/>
    <property type="molecule type" value="Genomic_DNA"/>
</dbReference>
<gene>
    <name evidence="2" type="ORF">B9479_005980</name>
</gene>
<dbReference type="Proteomes" id="UP000322245">
    <property type="component" value="Unassembled WGS sequence"/>
</dbReference>
<dbReference type="AlphaFoldDB" id="A0A5D3ATI1"/>
<organism evidence="2 3">
    <name type="scientific">Cryptococcus floricola</name>
    <dbReference type="NCBI Taxonomy" id="2591691"/>
    <lineage>
        <taxon>Eukaryota</taxon>
        <taxon>Fungi</taxon>
        <taxon>Dikarya</taxon>
        <taxon>Basidiomycota</taxon>
        <taxon>Agaricomycotina</taxon>
        <taxon>Tremellomycetes</taxon>
        <taxon>Tremellales</taxon>
        <taxon>Cryptococcaceae</taxon>
        <taxon>Cryptococcus</taxon>
    </lineage>
</organism>
<feature type="compositionally biased region" description="Polar residues" evidence="1">
    <location>
        <begin position="21"/>
        <end position="30"/>
    </location>
</feature>
<evidence type="ECO:0000256" key="1">
    <source>
        <dbReference type="SAM" id="MobiDB-lite"/>
    </source>
</evidence>
<protein>
    <submittedName>
        <fullName evidence="2">Uncharacterized protein</fullName>
    </submittedName>
</protein>
<reference evidence="2 3" key="1">
    <citation type="submission" date="2017-05" db="EMBL/GenBank/DDBJ databases">
        <title>The Genome Sequence of Tsuchiyaea wingfieldii DSM 27421.</title>
        <authorList>
            <person name="Cuomo C."/>
            <person name="Passer A."/>
            <person name="Billmyre B."/>
            <person name="Heitman J."/>
        </authorList>
    </citation>
    <scope>NUCLEOTIDE SEQUENCE [LARGE SCALE GENOMIC DNA]</scope>
    <source>
        <strain evidence="2 3">DSM 27421</strain>
    </source>
</reference>
<sequence length="68" mass="7204">MIFPSSTARGATDALPDRVQANESGPSWSFKTAPDTDSCVTLVVPAPSSTRSEVAYQEPLSLPTSFVM</sequence>
<accession>A0A5D3ATI1</accession>
<evidence type="ECO:0000313" key="3">
    <source>
        <dbReference type="Proteomes" id="UP000322245"/>
    </source>
</evidence>
<comment type="caution">
    <text evidence="2">The sequence shown here is derived from an EMBL/GenBank/DDBJ whole genome shotgun (WGS) entry which is preliminary data.</text>
</comment>